<feature type="compositionally biased region" description="Basic and acidic residues" evidence="3">
    <location>
        <begin position="123"/>
        <end position="138"/>
    </location>
</feature>
<dbReference type="Pfam" id="PF00076">
    <property type="entry name" value="RRM_1"/>
    <property type="match status" value="1"/>
</dbReference>
<keyword evidence="6" id="KW-1185">Reference proteome</keyword>
<dbReference type="STRING" id="1182545.A0A072PDN6"/>
<dbReference type="RefSeq" id="XP_013260452.1">
    <property type="nucleotide sequence ID" value="XM_013404998.1"/>
</dbReference>
<dbReference type="PANTHER" id="PTHR48037">
    <property type="entry name" value="ATPASE E1"/>
    <property type="match status" value="1"/>
</dbReference>
<dbReference type="InterPro" id="IPR035979">
    <property type="entry name" value="RBD_domain_sf"/>
</dbReference>
<dbReference type="OrthoDB" id="407442at2759"/>
<dbReference type="AlphaFoldDB" id="A0A072PDN6"/>
<dbReference type="Gene3D" id="3.30.70.330">
    <property type="match status" value="1"/>
</dbReference>
<accession>A0A072PDN6</accession>
<reference evidence="5 6" key="1">
    <citation type="submission" date="2013-03" db="EMBL/GenBank/DDBJ databases">
        <title>The Genome Sequence of Exophiala aquamarina CBS 119918.</title>
        <authorList>
            <consortium name="The Broad Institute Genomics Platform"/>
            <person name="Cuomo C."/>
            <person name="de Hoog S."/>
            <person name="Gorbushina A."/>
            <person name="Walker B."/>
            <person name="Young S.K."/>
            <person name="Zeng Q."/>
            <person name="Gargeya S."/>
            <person name="Fitzgerald M."/>
            <person name="Haas B."/>
            <person name="Abouelleil A."/>
            <person name="Allen A.W."/>
            <person name="Alvarado L."/>
            <person name="Arachchi H.M."/>
            <person name="Berlin A.M."/>
            <person name="Chapman S.B."/>
            <person name="Gainer-Dewar J."/>
            <person name="Goldberg J."/>
            <person name="Griggs A."/>
            <person name="Gujja S."/>
            <person name="Hansen M."/>
            <person name="Howarth C."/>
            <person name="Imamovic A."/>
            <person name="Ireland A."/>
            <person name="Larimer J."/>
            <person name="McCowan C."/>
            <person name="Murphy C."/>
            <person name="Pearson M."/>
            <person name="Poon T.W."/>
            <person name="Priest M."/>
            <person name="Roberts A."/>
            <person name="Saif S."/>
            <person name="Shea T."/>
            <person name="Sisk P."/>
            <person name="Sykes S."/>
            <person name="Wortman J."/>
            <person name="Nusbaum C."/>
            <person name="Birren B."/>
        </authorList>
    </citation>
    <scope>NUCLEOTIDE SEQUENCE [LARGE SCALE GENOMIC DNA]</scope>
    <source>
        <strain evidence="5 6">CBS 119918</strain>
    </source>
</reference>
<protein>
    <submittedName>
        <fullName evidence="5">Peptidylprolyl isomerase</fullName>
    </submittedName>
</protein>
<gene>
    <name evidence="5" type="ORF">A1O9_05783</name>
</gene>
<evidence type="ECO:0000313" key="5">
    <source>
        <dbReference type="EMBL" id="KEF57862.1"/>
    </source>
</evidence>
<dbReference type="Proteomes" id="UP000027920">
    <property type="component" value="Unassembled WGS sequence"/>
</dbReference>
<evidence type="ECO:0000256" key="3">
    <source>
        <dbReference type="SAM" id="MobiDB-lite"/>
    </source>
</evidence>
<dbReference type="GO" id="GO:0016853">
    <property type="term" value="F:isomerase activity"/>
    <property type="evidence" value="ECO:0007669"/>
    <property type="project" value="UniProtKB-KW"/>
</dbReference>
<evidence type="ECO:0000256" key="1">
    <source>
        <dbReference type="ARBA" id="ARBA00022884"/>
    </source>
</evidence>
<dbReference type="EMBL" id="AMGV01000004">
    <property type="protein sequence ID" value="KEF57862.1"/>
    <property type="molecule type" value="Genomic_DNA"/>
</dbReference>
<dbReference type="InterPro" id="IPR034168">
    <property type="entry name" value="PPIE_RRM"/>
</dbReference>
<proteinExistence type="predicted"/>
<dbReference type="PROSITE" id="PS50102">
    <property type="entry name" value="RRM"/>
    <property type="match status" value="1"/>
</dbReference>
<dbReference type="InterPro" id="IPR012677">
    <property type="entry name" value="Nucleotide-bd_a/b_plait_sf"/>
</dbReference>
<dbReference type="SUPFAM" id="SSF54928">
    <property type="entry name" value="RNA-binding domain, RBD"/>
    <property type="match status" value="1"/>
</dbReference>
<dbReference type="HOGENOM" id="CLU_012062_27_1_1"/>
<dbReference type="InterPro" id="IPR000504">
    <property type="entry name" value="RRM_dom"/>
</dbReference>
<dbReference type="SMART" id="SM00360">
    <property type="entry name" value="RRM"/>
    <property type="match status" value="1"/>
</dbReference>
<dbReference type="PANTHER" id="PTHR48037:SF1">
    <property type="entry name" value="RRM DOMAIN-CONTAINING PROTEIN"/>
    <property type="match status" value="1"/>
</dbReference>
<dbReference type="GO" id="GO:0003723">
    <property type="term" value="F:RNA binding"/>
    <property type="evidence" value="ECO:0007669"/>
    <property type="project" value="UniProtKB-UniRule"/>
</dbReference>
<dbReference type="CDD" id="cd12347">
    <property type="entry name" value="RRM_PPIE"/>
    <property type="match status" value="1"/>
</dbReference>
<evidence type="ECO:0000256" key="2">
    <source>
        <dbReference type="PROSITE-ProRule" id="PRU00176"/>
    </source>
</evidence>
<feature type="region of interest" description="Disordered" evidence="3">
    <location>
        <begin position="123"/>
        <end position="154"/>
    </location>
</feature>
<dbReference type="GeneID" id="25280705"/>
<name>A0A072PDN6_9EURO</name>
<dbReference type="VEuPathDB" id="FungiDB:A1O9_05783"/>
<organism evidence="5 6">
    <name type="scientific">Exophiala aquamarina CBS 119918</name>
    <dbReference type="NCBI Taxonomy" id="1182545"/>
    <lineage>
        <taxon>Eukaryota</taxon>
        <taxon>Fungi</taxon>
        <taxon>Dikarya</taxon>
        <taxon>Ascomycota</taxon>
        <taxon>Pezizomycotina</taxon>
        <taxon>Eurotiomycetes</taxon>
        <taxon>Chaetothyriomycetidae</taxon>
        <taxon>Chaetothyriales</taxon>
        <taxon>Herpotrichiellaceae</taxon>
        <taxon>Exophiala</taxon>
    </lineage>
</organism>
<sequence>MAEEPGRPNATIYVGGLDTQLVTVTTLSEAFIPFGEISDITLPKPEAPSSTDLHRGFGYVEFEDPTDAQEAIDNMDQSELYGRVIKVAMAKPDRKETGQSGLGSTTAIWEQEGYLAKYSAAANDREAVEQSRADKPEDPMQGLEGLDVAGPKPE</sequence>
<feature type="domain" description="RRM" evidence="4">
    <location>
        <begin position="10"/>
        <end position="92"/>
    </location>
</feature>
<evidence type="ECO:0000259" key="4">
    <source>
        <dbReference type="PROSITE" id="PS50102"/>
    </source>
</evidence>
<keyword evidence="1 2" id="KW-0694">RNA-binding</keyword>
<comment type="caution">
    <text evidence="5">The sequence shown here is derived from an EMBL/GenBank/DDBJ whole genome shotgun (WGS) entry which is preliminary data.</text>
</comment>
<evidence type="ECO:0000313" key="6">
    <source>
        <dbReference type="Proteomes" id="UP000027920"/>
    </source>
</evidence>
<keyword evidence="5" id="KW-0413">Isomerase</keyword>